<dbReference type="PROSITE" id="PS50850">
    <property type="entry name" value="MFS"/>
    <property type="match status" value="1"/>
</dbReference>
<dbReference type="InterPro" id="IPR050327">
    <property type="entry name" value="Proton-linked_MCT"/>
</dbReference>
<dbReference type="GO" id="GO:0022857">
    <property type="term" value="F:transmembrane transporter activity"/>
    <property type="evidence" value="ECO:0007669"/>
    <property type="project" value="InterPro"/>
</dbReference>
<dbReference type="SUPFAM" id="SSF103473">
    <property type="entry name" value="MFS general substrate transporter"/>
    <property type="match status" value="1"/>
</dbReference>
<reference evidence="4 5" key="1">
    <citation type="submission" date="2017-03" db="EMBL/GenBank/DDBJ databases">
        <title>Genomes of endolithic fungi from Antarctica.</title>
        <authorList>
            <person name="Coleine C."/>
            <person name="Masonjones S."/>
            <person name="Stajich J.E."/>
        </authorList>
    </citation>
    <scope>NUCLEOTIDE SEQUENCE [LARGE SCALE GENOMIC DNA]</scope>
    <source>
        <strain evidence="4 5">CCFEE 5311</strain>
    </source>
</reference>
<dbReference type="OrthoDB" id="2213137at2759"/>
<feature type="transmembrane region" description="Helical" evidence="2">
    <location>
        <begin position="494"/>
        <end position="517"/>
    </location>
</feature>
<organism evidence="4 5">
    <name type="scientific">Friedmanniomyces endolithicus</name>
    <dbReference type="NCBI Taxonomy" id="329885"/>
    <lineage>
        <taxon>Eukaryota</taxon>
        <taxon>Fungi</taxon>
        <taxon>Dikarya</taxon>
        <taxon>Ascomycota</taxon>
        <taxon>Pezizomycotina</taxon>
        <taxon>Dothideomycetes</taxon>
        <taxon>Dothideomycetidae</taxon>
        <taxon>Mycosphaerellales</taxon>
        <taxon>Teratosphaeriaceae</taxon>
        <taxon>Friedmanniomyces</taxon>
    </lineage>
</organism>
<feature type="transmembrane region" description="Helical" evidence="2">
    <location>
        <begin position="392"/>
        <end position="412"/>
    </location>
</feature>
<name>A0A4U0UG20_9PEZI</name>
<keyword evidence="2" id="KW-0812">Transmembrane</keyword>
<feature type="transmembrane region" description="Helical" evidence="2">
    <location>
        <begin position="418"/>
        <end position="443"/>
    </location>
</feature>
<feature type="transmembrane region" description="Helical" evidence="2">
    <location>
        <begin position="188"/>
        <end position="207"/>
    </location>
</feature>
<feature type="transmembrane region" description="Helical" evidence="2">
    <location>
        <begin position="263"/>
        <end position="283"/>
    </location>
</feature>
<dbReference type="Proteomes" id="UP000310066">
    <property type="component" value="Unassembled WGS sequence"/>
</dbReference>
<dbReference type="InterPro" id="IPR020846">
    <property type="entry name" value="MFS_dom"/>
</dbReference>
<evidence type="ECO:0000259" key="3">
    <source>
        <dbReference type="PROSITE" id="PS50850"/>
    </source>
</evidence>
<protein>
    <recommendedName>
        <fullName evidence="3">Major facilitator superfamily (MFS) profile domain-containing protein</fullName>
    </recommendedName>
</protein>
<feature type="domain" description="Major facilitator superfamily (MFS) profile" evidence="3">
    <location>
        <begin position="290"/>
        <end position="520"/>
    </location>
</feature>
<accession>A0A4U0UG20</accession>
<feature type="transmembrane region" description="Helical" evidence="2">
    <location>
        <begin position="289"/>
        <end position="308"/>
    </location>
</feature>
<dbReference type="GO" id="GO:0016020">
    <property type="term" value="C:membrane"/>
    <property type="evidence" value="ECO:0007669"/>
    <property type="project" value="UniProtKB-SubCell"/>
</dbReference>
<feature type="transmembrane region" description="Helical" evidence="2">
    <location>
        <begin position="320"/>
        <end position="343"/>
    </location>
</feature>
<proteinExistence type="predicted"/>
<feature type="transmembrane region" description="Helical" evidence="2">
    <location>
        <begin position="227"/>
        <end position="251"/>
    </location>
</feature>
<keyword evidence="2" id="KW-1133">Transmembrane helix</keyword>
<feature type="transmembrane region" description="Helical" evidence="2">
    <location>
        <begin position="455"/>
        <end position="474"/>
    </location>
</feature>
<keyword evidence="2" id="KW-0472">Membrane</keyword>
<dbReference type="PANTHER" id="PTHR11360:SF287">
    <property type="entry name" value="MFS MONOCARBOXYLATE TRANSPORTER"/>
    <property type="match status" value="1"/>
</dbReference>
<evidence type="ECO:0000313" key="4">
    <source>
        <dbReference type="EMBL" id="TKA33395.1"/>
    </source>
</evidence>
<dbReference type="Gene3D" id="1.20.1250.20">
    <property type="entry name" value="MFS general substrate transporter like domains"/>
    <property type="match status" value="1"/>
</dbReference>
<dbReference type="AlphaFoldDB" id="A0A4U0UG20"/>
<sequence>MLYKIYLPNRDPTAASHSKEEEHIRVIRAQTEALLDPRLVDLAAAAVAAAQRRISSDKVGEIRDLNEPTGVQGLERYGKAVCVALGDCEFEKDGQSFTVETGNCDVEKERKVVEAVVILCKAVDERVKFQVLVEKLRSGMKPIIDPQPNTLCRRNEVAIDLPSLQNISLEEEARDVATLPPVDGGRDAWLALAGAFTLEALVWGFPYCYGLFRTYYSMHEPFASQPAGIAAISTTATAIMFISAPLVALFVQRYPRLRRTSSLLGLVVTVASLLAASFCNSTAGLLATQGVLFAVGGLFLYFPAMYVIDDARGTLRRVDWTFLTAAPFWLFQFGNVTMSLAYFLPSLWIPSFSRDMGMPSFSGPLAICLINVAACAGYILQGQLVDRYHVTTAIFVSVAGSVISIFLFWGFATSQPMLYIFALIWGLTGGGFTANWAGCASALKTSSNSLDTSMVISLMCVGKGIGSVVTGPISEQLLQVGPWRGAPFAYGSQYGALIVFTGATAMLGGTACLGRVLKLL</sequence>
<comment type="subcellular location">
    <subcellularLocation>
        <location evidence="1">Membrane</location>
        <topology evidence="1">Multi-pass membrane protein</topology>
    </subcellularLocation>
</comment>
<comment type="caution">
    <text evidence="4">The sequence shown here is derived from an EMBL/GenBank/DDBJ whole genome shotgun (WGS) entry which is preliminary data.</text>
</comment>
<evidence type="ECO:0000256" key="1">
    <source>
        <dbReference type="ARBA" id="ARBA00004141"/>
    </source>
</evidence>
<dbReference type="EMBL" id="NAJP01000086">
    <property type="protein sequence ID" value="TKA33395.1"/>
    <property type="molecule type" value="Genomic_DNA"/>
</dbReference>
<evidence type="ECO:0000313" key="5">
    <source>
        <dbReference type="Proteomes" id="UP000310066"/>
    </source>
</evidence>
<evidence type="ECO:0000256" key="2">
    <source>
        <dbReference type="SAM" id="Phobius"/>
    </source>
</evidence>
<dbReference type="PANTHER" id="PTHR11360">
    <property type="entry name" value="MONOCARBOXYLATE TRANSPORTER"/>
    <property type="match status" value="1"/>
</dbReference>
<gene>
    <name evidence="4" type="ORF">B0A54_14092</name>
</gene>
<feature type="transmembrane region" description="Helical" evidence="2">
    <location>
        <begin position="363"/>
        <end position="380"/>
    </location>
</feature>
<dbReference type="InterPro" id="IPR036259">
    <property type="entry name" value="MFS_trans_sf"/>
</dbReference>